<organism evidence="2 3">
    <name type="scientific">Gillisia limnaea (strain DSM 15749 / LMG 21470 / R-8282)</name>
    <dbReference type="NCBI Taxonomy" id="865937"/>
    <lineage>
        <taxon>Bacteria</taxon>
        <taxon>Pseudomonadati</taxon>
        <taxon>Bacteroidota</taxon>
        <taxon>Flavobacteriia</taxon>
        <taxon>Flavobacteriales</taxon>
        <taxon>Flavobacteriaceae</taxon>
        <taxon>Gillisia</taxon>
    </lineage>
</organism>
<dbReference type="PANTHER" id="PTHR28008">
    <property type="entry name" value="DOMAIN PROTEIN, PUTATIVE (AFU_ORTHOLOGUE AFUA_3G10980)-RELATED"/>
    <property type="match status" value="1"/>
</dbReference>
<dbReference type="Proteomes" id="UP000003844">
    <property type="component" value="Unassembled WGS sequence"/>
</dbReference>
<evidence type="ECO:0000256" key="1">
    <source>
        <dbReference type="SAM" id="Phobius"/>
    </source>
</evidence>
<reference evidence="3" key="1">
    <citation type="journal article" date="2012" name="Stand. Genomic Sci.">
        <title>Genome sequence of the Antarctic rhodopsins-containing flavobacterium Gillisia limnaea type strain (R-8282(T)).</title>
        <authorList>
            <person name="Riedel T."/>
            <person name="Held B."/>
            <person name="Nolan M."/>
            <person name="Lucas S."/>
            <person name="Lapidus A."/>
            <person name="Tice H."/>
            <person name="Del Rio T.G."/>
            <person name="Cheng J.F."/>
            <person name="Han C."/>
            <person name="Tapia R."/>
            <person name="Goodwin L.A."/>
            <person name="Pitluck S."/>
            <person name="Liolios K."/>
            <person name="Mavromatis K."/>
            <person name="Pagani I."/>
            <person name="Ivanova N."/>
            <person name="Mikhailova N."/>
            <person name="Pati A."/>
            <person name="Chen A."/>
            <person name="Palaniappan K."/>
            <person name="Land M."/>
            <person name="Rohde M."/>
            <person name="Tindall B.J."/>
            <person name="Detter J.C."/>
            <person name="Goker M."/>
            <person name="Bristow J."/>
            <person name="Eisen J.A."/>
            <person name="Markowitz V."/>
            <person name="Hugenholtz P."/>
            <person name="Kyrpides N.C."/>
            <person name="Klenk H.P."/>
            <person name="Woyke T."/>
        </authorList>
    </citation>
    <scope>NUCLEOTIDE SEQUENCE [LARGE SCALE GENOMIC DNA]</scope>
    <source>
        <strain evidence="3">DSM 15749 / LMG 21470 / R-8282</strain>
    </source>
</reference>
<dbReference type="AlphaFoldDB" id="H2BYH0"/>
<proteinExistence type="predicted"/>
<dbReference type="PANTHER" id="PTHR28008:SF1">
    <property type="entry name" value="DOMAIN PROTEIN, PUTATIVE (AFU_ORTHOLOGUE AFUA_3G10980)-RELATED"/>
    <property type="match status" value="1"/>
</dbReference>
<dbReference type="RefSeq" id="WP_006989615.1">
    <property type="nucleotide sequence ID" value="NZ_JH594606.1"/>
</dbReference>
<evidence type="ECO:0000313" key="3">
    <source>
        <dbReference type="Proteomes" id="UP000003844"/>
    </source>
</evidence>
<accession>H2BYH0</accession>
<keyword evidence="1" id="KW-1133">Transmembrane helix</keyword>
<keyword evidence="1" id="KW-0472">Membrane</keyword>
<dbReference type="HOGENOM" id="CLU_096028_2_1_10"/>
<dbReference type="NCBIfam" id="NF037970">
    <property type="entry name" value="vanZ_1"/>
    <property type="match status" value="1"/>
</dbReference>
<evidence type="ECO:0000313" key="2">
    <source>
        <dbReference type="EMBL" id="EHQ03309.1"/>
    </source>
</evidence>
<dbReference type="STRING" id="865937.Gilli_2695"/>
<dbReference type="eggNOG" id="COG5652">
    <property type="taxonomic scope" value="Bacteria"/>
</dbReference>
<dbReference type="EMBL" id="JH594606">
    <property type="protein sequence ID" value="EHQ03309.1"/>
    <property type="molecule type" value="Genomic_DNA"/>
</dbReference>
<feature type="transmembrane region" description="Helical" evidence="1">
    <location>
        <begin position="70"/>
        <end position="90"/>
    </location>
</feature>
<name>H2BYH0_GILLR</name>
<keyword evidence="3" id="KW-1185">Reference proteome</keyword>
<feature type="transmembrane region" description="Helical" evidence="1">
    <location>
        <begin position="102"/>
        <end position="119"/>
    </location>
</feature>
<keyword evidence="1" id="KW-0812">Transmembrane</keyword>
<protein>
    <submittedName>
        <fullName evidence="2">VanZ family protein</fullName>
    </submittedName>
</protein>
<gene>
    <name evidence="2" type="ORF">Gilli_2695</name>
</gene>
<feature type="transmembrane region" description="Helical" evidence="1">
    <location>
        <begin position="38"/>
        <end position="58"/>
    </location>
</feature>
<sequence length="134" mass="14902">MAAKLALLLAIVYTIALTVASLIQLGDLSVGAFSPTDKMLHTGASFVLALVWMLFYLLRMEQKKNYVPAFLVISVLVIIFGILIEVLQGVLTTYRQPDWADVVANSIGVLLALSLSFFFKKFLIKLKHKINLFL</sequence>